<dbReference type="Gene3D" id="3.90.550.10">
    <property type="entry name" value="Spore Coat Polysaccharide Biosynthesis Protein SpsA, Chain A"/>
    <property type="match status" value="1"/>
</dbReference>
<dbReference type="CDD" id="cd00761">
    <property type="entry name" value="Glyco_tranf_GTA_type"/>
    <property type="match status" value="1"/>
</dbReference>
<dbReference type="InterPro" id="IPR050834">
    <property type="entry name" value="Glycosyltransf_2"/>
</dbReference>
<name>A0ABV6ZQG7_9HYPH</name>
<protein>
    <submittedName>
        <fullName evidence="2">Glycosyltransferase family 2 protein</fullName>
        <ecNumber evidence="2">2.4.-.-</ecNumber>
    </submittedName>
</protein>
<dbReference type="GO" id="GO:0016757">
    <property type="term" value="F:glycosyltransferase activity"/>
    <property type="evidence" value="ECO:0007669"/>
    <property type="project" value="UniProtKB-KW"/>
</dbReference>
<reference evidence="2 3" key="1">
    <citation type="submission" date="2024-09" db="EMBL/GenBank/DDBJ databases">
        <title>Description of Labrys sedimenti sp. nov., isolated from a diclofenac-degrading enrichment culture, and genome-based reclassification of Labrys portucalensis as a later heterotypic synonym of Labrys neptuniae.</title>
        <authorList>
            <person name="Tancsics A."/>
            <person name="Csepanyi A."/>
        </authorList>
    </citation>
    <scope>NUCLEOTIDE SEQUENCE [LARGE SCALE GENOMIC DNA]</scope>
    <source>
        <strain evidence="2 3">LMG 23412</strain>
    </source>
</reference>
<dbReference type="EMBL" id="JBHGPK010000033">
    <property type="protein sequence ID" value="MFC2254430.1"/>
    <property type="molecule type" value="Genomic_DNA"/>
</dbReference>
<comment type="caution">
    <text evidence="2">The sequence shown here is derived from an EMBL/GenBank/DDBJ whole genome shotgun (WGS) entry which is preliminary data.</text>
</comment>
<dbReference type="RefSeq" id="WP_394315121.1">
    <property type="nucleotide sequence ID" value="NZ_JBHGPK010000033.1"/>
</dbReference>
<dbReference type="Proteomes" id="UP001595190">
    <property type="component" value="Unassembled WGS sequence"/>
</dbReference>
<sequence length="411" mass="44858">MNSARFSHFFAPSACPMPQEDLRPAIIAIPACNEEDRISRCLSALAVQRDDRGQRIPFASYQVLVYANNCTDGTAARAAGIGEQTGLSLEVISVLRSPELSSAGLARKAIMDIAADRLETAGLSAGILLTTDADSMVSPLWLANSWREFSRGADCVAGYIDADPHEFVELGLNFQQRGFLEEHYHALVAEIFALLDPRPHDPWPNHQVSSGASLAVTLRMYRAIGGLPAKPSGEDAALALAVECLGGKVRHSMDVCVTTSCRLEGRAMGGAADAMRQRHTEPDAPCDLELESVFTVTKKAWLKGHLRRSSDIGFMEKSAILATLGLEVTRVESLLATLRRSCFEVFWQELCSASADLRFGRPLRPSMLATEIGRAEMLLSFLRSQSNPLEAIDLLMEDRVTFEARLQGAHE</sequence>
<dbReference type="InterPro" id="IPR029044">
    <property type="entry name" value="Nucleotide-diphossugar_trans"/>
</dbReference>
<gene>
    <name evidence="2" type="ORF">ACETRX_32740</name>
</gene>
<accession>A0ABV6ZQG7</accession>
<dbReference type="Pfam" id="PF00535">
    <property type="entry name" value="Glycos_transf_2"/>
    <property type="match status" value="1"/>
</dbReference>
<dbReference type="PANTHER" id="PTHR43685">
    <property type="entry name" value="GLYCOSYLTRANSFERASE"/>
    <property type="match status" value="1"/>
</dbReference>
<organism evidence="2 3">
    <name type="scientific">Labrys neptuniae</name>
    <dbReference type="NCBI Taxonomy" id="376174"/>
    <lineage>
        <taxon>Bacteria</taxon>
        <taxon>Pseudomonadati</taxon>
        <taxon>Pseudomonadota</taxon>
        <taxon>Alphaproteobacteria</taxon>
        <taxon>Hyphomicrobiales</taxon>
        <taxon>Xanthobacteraceae</taxon>
        <taxon>Labrys</taxon>
    </lineage>
</organism>
<dbReference type="InterPro" id="IPR001173">
    <property type="entry name" value="Glyco_trans_2-like"/>
</dbReference>
<evidence type="ECO:0000259" key="1">
    <source>
        <dbReference type="Pfam" id="PF00535"/>
    </source>
</evidence>
<evidence type="ECO:0000313" key="2">
    <source>
        <dbReference type="EMBL" id="MFC2254430.1"/>
    </source>
</evidence>
<dbReference type="SUPFAM" id="SSF53448">
    <property type="entry name" value="Nucleotide-diphospho-sugar transferases"/>
    <property type="match status" value="1"/>
</dbReference>
<dbReference type="PANTHER" id="PTHR43685:SF14">
    <property type="entry name" value="GLYCOSYLTRANSFERASE 2-LIKE DOMAIN-CONTAINING PROTEIN"/>
    <property type="match status" value="1"/>
</dbReference>
<keyword evidence="2" id="KW-0808">Transferase</keyword>
<keyword evidence="2" id="KW-0328">Glycosyltransferase</keyword>
<feature type="domain" description="Glycosyltransferase 2-like" evidence="1">
    <location>
        <begin position="27"/>
        <end position="173"/>
    </location>
</feature>
<evidence type="ECO:0000313" key="3">
    <source>
        <dbReference type="Proteomes" id="UP001595190"/>
    </source>
</evidence>
<proteinExistence type="predicted"/>
<dbReference type="EC" id="2.4.-.-" evidence="2"/>